<protein>
    <submittedName>
        <fullName evidence="1">Uncharacterized protein</fullName>
    </submittedName>
</protein>
<evidence type="ECO:0000313" key="2">
    <source>
        <dbReference type="Proteomes" id="UP000054988"/>
    </source>
</evidence>
<sequence length="145" mass="15647">MQSQLTQALYDCTQAGLLASVLPIQQHAPSLSNLTDTYVPSFPPLVPLSSISSLPLGTTIFSLLSSLSIPTPLSIQTPPAYHPSFQFTLTAPFASETHIYQQLPLQPTPILAATYLPFIPHIPPGTPLTDGWEQVIKGWENANPS</sequence>
<name>A0A0W0FAW6_MONRR</name>
<dbReference type="Proteomes" id="UP000054988">
    <property type="component" value="Unassembled WGS sequence"/>
</dbReference>
<organism evidence="1 2">
    <name type="scientific">Moniliophthora roreri</name>
    <name type="common">Frosty pod rot fungus</name>
    <name type="synonym">Monilia roreri</name>
    <dbReference type="NCBI Taxonomy" id="221103"/>
    <lineage>
        <taxon>Eukaryota</taxon>
        <taxon>Fungi</taxon>
        <taxon>Dikarya</taxon>
        <taxon>Basidiomycota</taxon>
        <taxon>Agaricomycotina</taxon>
        <taxon>Agaricomycetes</taxon>
        <taxon>Agaricomycetidae</taxon>
        <taxon>Agaricales</taxon>
        <taxon>Marasmiineae</taxon>
        <taxon>Marasmiaceae</taxon>
        <taxon>Moniliophthora</taxon>
    </lineage>
</organism>
<dbReference type="EMBL" id="LATX01002176">
    <property type="protein sequence ID" value="KTB33472.1"/>
    <property type="molecule type" value="Genomic_DNA"/>
</dbReference>
<proteinExistence type="predicted"/>
<reference evidence="1 2" key="1">
    <citation type="submission" date="2015-12" db="EMBL/GenBank/DDBJ databases">
        <title>Draft genome sequence of Moniliophthora roreri, the causal agent of frosty pod rot of cacao.</title>
        <authorList>
            <person name="Aime M.C."/>
            <person name="Diaz-Valderrama J.R."/>
            <person name="Kijpornyongpan T."/>
            <person name="Phillips-Mora W."/>
        </authorList>
    </citation>
    <scope>NUCLEOTIDE SEQUENCE [LARGE SCALE GENOMIC DNA]</scope>
    <source>
        <strain evidence="1 2">MCA 2952</strain>
    </source>
</reference>
<dbReference type="AlphaFoldDB" id="A0A0W0FAW6"/>
<gene>
    <name evidence="1" type="ORF">WG66_14090</name>
</gene>
<accession>A0A0W0FAW6</accession>
<comment type="caution">
    <text evidence="1">The sequence shown here is derived from an EMBL/GenBank/DDBJ whole genome shotgun (WGS) entry which is preliminary data.</text>
</comment>
<evidence type="ECO:0000313" key="1">
    <source>
        <dbReference type="EMBL" id="KTB33472.1"/>
    </source>
</evidence>